<dbReference type="EMBL" id="ASPP01026368">
    <property type="protein sequence ID" value="ETO07227.1"/>
    <property type="molecule type" value="Genomic_DNA"/>
</dbReference>
<dbReference type="SUPFAM" id="SSF63570">
    <property type="entry name" value="PABC (PABP) domain"/>
    <property type="match status" value="1"/>
</dbReference>
<dbReference type="OrthoDB" id="7791421at2759"/>
<dbReference type="GO" id="GO:0005634">
    <property type="term" value="C:nucleus"/>
    <property type="evidence" value="ECO:0007669"/>
    <property type="project" value="TreeGrafter"/>
</dbReference>
<gene>
    <name evidence="3" type="ORF">RFI_30165</name>
</gene>
<dbReference type="PANTHER" id="PTHR46276:SF1">
    <property type="entry name" value="E3 UBIQUITIN-PROTEIN LIGASE UBR5"/>
    <property type="match status" value="1"/>
</dbReference>
<dbReference type="PANTHER" id="PTHR46276">
    <property type="entry name" value="E3 UBIQUITIN-PROTEIN LIGASE UBR5"/>
    <property type="match status" value="1"/>
</dbReference>
<dbReference type="SMART" id="SM00517">
    <property type="entry name" value="PolyA"/>
    <property type="match status" value="1"/>
</dbReference>
<feature type="non-terminal residue" evidence="3">
    <location>
        <position position="1"/>
    </location>
</feature>
<dbReference type="GO" id="GO:0000209">
    <property type="term" value="P:protein polyubiquitination"/>
    <property type="evidence" value="ECO:0007669"/>
    <property type="project" value="TreeGrafter"/>
</dbReference>
<sequence length="281" mass="32564">IENLNDHLNGSCSLKLEECWFKSFGCNCLYSKHELENDYVLKMKYHFDLVMTKFGSMQQTINQLQEETRRLRLENVKLKAEMEINGKIQYENVILKQQLLQTTTTTTIYSDKQINKYIISNREKFSMKFAKLNPSKNDDVTVRIADNTIVQSGVISNKELNAPTGIKSIMQSNLSHPFSSQLSSTMREAQPLTPQMLNNATAQERKRMIGERLFPKIQLVEPRLTGKITGMLLQMENTELLVLLNNEGQLRNKINEALSVLKEHHKKRSLRNYNKIRPQND</sequence>
<evidence type="ECO:0000313" key="3">
    <source>
        <dbReference type="EMBL" id="ETO07227.1"/>
    </source>
</evidence>
<dbReference type="Proteomes" id="UP000023152">
    <property type="component" value="Unassembled WGS sequence"/>
</dbReference>
<feature type="coiled-coil region" evidence="1">
    <location>
        <begin position="54"/>
        <end position="81"/>
    </location>
</feature>
<keyword evidence="1" id="KW-0175">Coiled coil</keyword>
<protein>
    <submittedName>
        <fullName evidence="3">Polyadenylate-binding protein 1-like protein</fullName>
    </submittedName>
</protein>
<dbReference type="InterPro" id="IPR002004">
    <property type="entry name" value="PABP_HYD_C"/>
</dbReference>
<evidence type="ECO:0000259" key="2">
    <source>
        <dbReference type="PROSITE" id="PS51309"/>
    </source>
</evidence>
<dbReference type="GO" id="GO:0003723">
    <property type="term" value="F:RNA binding"/>
    <property type="evidence" value="ECO:0007669"/>
    <property type="project" value="InterPro"/>
</dbReference>
<dbReference type="GO" id="GO:0005737">
    <property type="term" value="C:cytoplasm"/>
    <property type="evidence" value="ECO:0007669"/>
    <property type="project" value="TreeGrafter"/>
</dbReference>
<evidence type="ECO:0000256" key="1">
    <source>
        <dbReference type="SAM" id="Coils"/>
    </source>
</evidence>
<proteinExistence type="predicted"/>
<comment type="caution">
    <text evidence="3">The sequence shown here is derived from an EMBL/GenBank/DDBJ whole genome shotgun (WGS) entry which is preliminary data.</text>
</comment>
<dbReference type="PROSITE" id="PS51309">
    <property type="entry name" value="PABC"/>
    <property type="match status" value="1"/>
</dbReference>
<name>X6M1C4_RETFI</name>
<dbReference type="AlphaFoldDB" id="X6M1C4"/>
<accession>X6M1C4</accession>
<dbReference type="GO" id="GO:0034450">
    <property type="term" value="F:ubiquitin-ubiquitin ligase activity"/>
    <property type="evidence" value="ECO:0007669"/>
    <property type="project" value="TreeGrafter"/>
</dbReference>
<feature type="domain" description="PABC" evidence="2">
    <location>
        <begin position="189"/>
        <end position="266"/>
    </location>
</feature>
<keyword evidence="4" id="KW-1185">Reference proteome</keyword>
<dbReference type="InterPro" id="IPR036053">
    <property type="entry name" value="PABP-dom"/>
</dbReference>
<reference evidence="3 4" key="1">
    <citation type="journal article" date="2013" name="Curr. Biol.">
        <title>The Genome of the Foraminiferan Reticulomyxa filosa.</title>
        <authorList>
            <person name="Glockner G."/>
            <person name="Hulsmann N."/>
            <person name="Schleicher M."/>
            <person name="Noegel A.A."/>
            <person name="Eichinger L."/>
            <person name="Gallinger C."/>
            <person name="Pawlowski J."/>
            <person name="Sierra R."/>
            <person name="Euteneuer U."/>
            <person name="Pillet L."/>
            <person name="Moustafa A."/>
            <person name="Platzer M."/>
            <person name="Groth M."/>
            <person name="Szafranski K."/>
            <person name="Schliwa M."/>
        </authorList>
    </citation>
    <scope>NUCLEOTIDE SEQUENCE [LARGE SCALE GENOMIC DNA]</scope>
</reference>
<dbReference type="Gene3D" id="1.10.1900.10">
    <property type="entry name" value="c-terminal domain of poly(a) binding protein"/>
    <property type="match status" value="1"/>
</dbReference>
<evidence type="ECO:0000313" key="4">
    <source>
        <dbReference type="Proteomes" id="UP000023152"/>
    </source>
</evidence>
<dbReference type="GO" id="GO:0090263">
    <property type="term" value="P:positive regulation of canonical Wnt signaling pathway"/>
    <property type="evidence" value="ECO:0007669"/>
    <property type="project" value="TreeGrafter"/>
</dbReference>
<dbReference type="Pfam" id="PF00658">
    <property type="entry name" value="MLLE"/>
    <property type="match status" value="1"/>
</dbReference>
<organism evidence="3 4">
    <name type="scientific">Reticulomyxa filosa</name>
    <dbReference type="NCBI Taxonomy" id="46433"/>
    <lineage>
        <taxon>Eukaryota</taxon>
        <taxon>Sar</taxon>
        <taxon>Rhizaria</taxon>
        <taxon>Retaria</taxon>
        <taxon>Foraminifera</taxon>
        <taxon>Monothalamids</taxon>
        <taxon>Reticulomyxidae</taxon>
        <taxon>Reticulomyxa</taxon>
    </lineage>
</organism>